<evidence type="ECO:0000313" key="2">
    <source>
        <dbReference type="EMBL" id="MCU4717886.1"/>
    </source>
</evidence>
<evidence type="ECO:0000256" key="1">
    <source>
        <dbReference type="SAM" id="MobiDB-lite"/>
    </source>
</evidence>
<dbReference type="AlphaFoldDB" id="A0AAE3LF06"/>
<sequence>MSSDNRETTSSDPHLTTGPIDIGNREYLDLRLPELREKFAYEELSGLSKERLKQEESNLIRDFTDLRNRFPHSDYLGNDDKALQRIQMGDDFRGLSTLTSEQKQRIYDCKGDCYRNIDRAITEAVEREKASGLTARFGTWLNEFVDNLTPLFVIKW</sequence>
<evidence type="ECO:0000313" key="5">
    <source>
        <dbReference type="Proteomes" id="UP001209746"/>
    </source>
</evidence>
<accession>A0AAE3LF06</accession>
<proteinExistence type="predicted"/>
<gene>
    <name evidence="3" type="ORF">OB914_08715</name>
    <name evidence="2" type="ORF">OB916_07375</name>
</gene>
<feature type="region of interest" description="Disordered" evidence="1">
    <location>
        <begin position="1"/>
        <end position="23"/>
    </location>
</feature>
<protein>
    <submittedName>
        <fullName evidence="3">Uncharacterized protein</fullName>
    </submittedName>
</protein>
<organism evidence="3 5">
    <name type="scientific">Halapricum hydrolyticum</name>
    <dbReference type="NCBI Taxonomy" id="2979991"/>
    <lineage>
        <taxon>Archaea</taxon>
        <taxon>Methanobacteriati</taxon>
        <taxon>Methanobacteriota</taxon>
        <taxon>Stenosarchaea group</taxon>
        <taxon>Halobacteria</taxon>
        <taxon>Halobacteriales</taxon>
        <taxon>Haloarculaceae</taxon>
        <taxon>Halapricum</taxon>
    </lineage>
</organism>
<dbReference type="EMBL" id="JAOPKD010000007">
    <property type="protein sequence ID" value="MCU4727051.1"/>
    <property type="molecule type" value="Genomic_DNA"/>
</dbReference>
<dbReference type="EMBL" id="JAOPKC010000006">
    <property type="protein sequence ID" value="MCU4717886.1"/>
    <property type="molecule type" value="Genomic_DNA"/>
</dbReference>
<comment type="caution">
    <text evidence="3">The sequence shown here is derived from an EMBL/GenBank/DDBJ whole genome shotgun (WGS) entry which is preliminary data.</text>
</comment>
<evidence type="ECO:0000313" key="4">
    <source>
        <dbReference type="Proteomes" id="UP001208186"/>
    </source>
</evidence>
<dbReference type="Proteomes" id="UP001209746">
    <property type="component" value="Unassembled WGS sequence"/>
</dbReference>
<reference evidence="3" key="1">
    <citation type="submission" date="2023-02" db="EMBL/GenBank/DDBJ databases">
        <title>Enrichment on poylsaccharides allowed isolation of novel metabolic and taxonomic groups of Haloarchaea.</title>
        <authorList>
            <person name="Sorokin D.Y."/>
            <person name="Elcheninov A.G."/>
            <person name="Khizhniak T.V."/>
            <person name="Kolganova T.V."/>
            <person name="Kublanov I.V."/>
        </authorList>
    </citation>
    <scope>NUCLEOTIDE SEQUENCE</scope>
    <source>
        <strain evidence="2 4">HArc-curdl5-1</strain>
        <strain evidence="3">HArc-curdl7</strain>
    </source>
</reference>
<name>A0AAE3LF06_9EURY</name>
<dbReference type="RefSeq" id="WP_315908651.1">
    <property type="nucleotide sequence ID" value="NZ_JAOPKC010000006.1"/>
</dbReference>
<keyword evidence="4" id="KW-1185">Reference proteome</keyword>
<dbReference type="Proteomes" id="UP001208186">
    <property type="component" value="Unassembled WGS sequence"/>
</dbReference>
<evidence type="ECO:0000313" key="3">
    <source>
        <dbReference type="EMBL" id="MCU4727051.1"/>
    </source>
</evidence>